<protein>
    <recommendedName>
        <fullName evidence="2">AAA+ ATPase domain-containing protein</fullName>
    </recommendedName>
</protein>
<dbReference type="GO" id="GO:0016887">
    <property type="term" value="F:ATP hydrolysis activity"/>
    <property type="evidence" value="ECO:0007669"/>
    <property type="project" value="InterPro"/>
</dbReference>
<evidence type="ECO:0000256" key="1">
    <source>
        <dbReference type="ARBA" id="ARBA00007448"/>
    </source>
</evidence>
<dbReference type="SMART" id="SM00382">
    <property type="entry name" value="AAA"/>
    <property type="match status" value="1"/>
</dbReference>
<dbReference type="InterPro" id="IPR003593">
    <property type="entry name" value="AAA+_ATPase"/>
</dbReference>
<dbReference type="EMBL" id="LAZR01026162">
    <property type="protein sequence ID" value="KKL69595.1"/>
    <property type="molecule type" value="Genomic_DNA"/>
</dbReference>
<dbReference type="InterPro" id="IPR003959">
    <property type="entry name" value="ATPase_AAA_core"/>
</dbReference>
<evidence type="ECO:0000259" key="2">
    <source>
        <dbReference type="SMART" id="SM00382"/>
    </source>
</evidence>
<dbReference type="InterPro" id="IPR027417">
    <property type="entry name" value="P-loop_NTPase"/>
</dbReference>
<dbReference type="Pfam" id="PF00004">
    <property type="entry name" value="AAA"/>
    <property type="match status" value="1"/>
</dbReference>
<accession>A0A0F9GJJ9</accession>
<comment type="similarity">
    <text evidence="1">Belongs to the AAA ATPase family. BCS1 subfamily.</text>
</comment>
<dbReference type="SUPFAM" id="SSF52540">
    <property type="entry name" value="P-loop containing nucleoside triphosphate hydrolases"/>
    <property type="match status" value="1"/>
</dbReference>
<name>A0A0F9GJJ9_9ZZZZ</name>
<gene>
    <name evidence="3" type="ORF">LCGC14_2113360</name>
</gene>
<dbReference type="InterPro" id="IPR050747">
    <property type="entry name" value="Mitochondrial_chaperone_BCS1"/>
</dbReference>
<evidence type="ECO:0000313" key="3">
    <source>
        <dbReference type="EMBL" id="KKL69595.1"/>
    </source>
</evidence>
<dbReference type="AlphaFoldDB" id="A0A0F9GJJ9"/>
<proteinExistence type="inferred from homology"/>
<comment type="caution">
    <text evidence="3">The sequence shown here is derived from an EMBL/GenBank/DDBJ whole genome shotgun (WGS) entry which is preliminary data.</text>
</comment>
<dbReference type="Gene3D" id="3.40.50.300">
    <property type="entry name" value="P-loop containing nucleotide triphosphate hydrolases"/>
    <property type="match status" value="1"/>
</dbReference>
<reference evidence="3" key="1">
    <citation type="journal article" date="2015" name="Nature">
        <title>Complex archaea that bridge the gap between prokaryotes and eukaryotes.</title>
        <authorList>
            <person name="Spang A."/>
            <person name="Saw J.H."/>
            <person name="Jorgensen S.L."/>
            <person name="Zaremba-Niedzwiedzka K."/>
            <person name="Martijn J."/>
            <person name="Lind A.E."/>
            <person name="van Eijk R."/>
            <person name="Schleper C."/>
            <person name="Guy L."/>
            <person name="Ettema T.J."/>
        </authorList>
    </citation>
    <scope>NUCLEOTIDE SEQUENCE</scope>
</reference>
<dbReference type="PANTHER" id="PTHR23070">
    <property type="entry name" value="BCS1 AAA-TYPE ATPASE"/>
    <property type="match status" value="1"/>
</dbReference>
<organism evidence="3">
    <name type="scientific">marine sediment metagenome</name>
    <dbReference type="NCBI Taxonomy" id="412755"/>
    <lineage>
        <taxon>unclassified sequences</taxon>
        <taxon>metagenomes</taxon>
        <taxon>ecological metagenomes</taxon>
    </lineage>
</organism>
<dbReference type="GO" id="GO:0005524">
    <property type="term" value="F:ATP binding"/>
    <property type="evidence" value="ECO:0007669"/>
    <property type="project" value="InterPro"/>
</dbReference>
<feature type="domain" description="AAA+ ATPase" evidence="2">
    <location>
        <begin position="180"/>
        <end position="333"/>
    </location>
</feature>
<sequence length="386" mass="43257">MEDSLMFDLSRISVVGYPSLMFINQVFQRELTETANFDRSSTTSVDEVLSNLELSGARIITHHMMPKSPNSYRNYFIDMGDTILSVNHSGNFLFAVTGASKDRKTLDVLMNKILSMLPRLKAKADNIIPITYWALAGGNAVRRIRYGTVPVWDDSVALNYASDARKKLTSLMALRPPIVAGRMLLFHGVPGTGKSYMVRTLAQNWGKWCVVHYIVDPERFLGDANYMLNVIFDNEEEKAEEQPALTGSASSQVEVSAERKHQLIIMEDANEFLGVDAKERTGQSLSRLLNMADGLVGQELNLIILITTNEPIEKIHPAIKRHGRCLSNIEFGTLSAEESEAWLKEHDAEMEGSLEGLTVAELYARSREQRQVATKTNTRHMGFVRS</sequence>